<protein>
    <submittedName>
        <fullName evidence="4">Glycosyl transferase GTB-type super family</fullName>
    </submittedName>
</protein>
<dbReference type="InterPro" id="IPR007686">
    <property type="entry name" value="YutG/PgpA"/>
</dbReference>
<feature type="transmembrane region" description="Helical" evidence="1">
    <location>
        <begin position="514"/>
        <end position="533"/>
    </location>
</feature>
<dbReference type="Pfam" id="PF04608">
    <property type="entry name" value="PgpA"/>
    <property type="match status" value="1"/>
</dbReference>
<dbReference type="SUPFAM" id="SSF53756">
    <property type="entry name" value="UDP-Glycosyltransferase/glycogen phosphorylase"/>
    <property type="match status" value="1"/>
</dbReference>
<keyword evidence="1" id="KW-1133">Transmembrane helix</keyword>
<dbReference type="GO" id="GO:0016758">
    <property type="term" value="F:hexosyltransferase activity"/>
    <property type="evidence" value="ECO:0007669"/>
    <property type="project" value="InterPro"/>
</dbReference>
<gene>
    <name evidence="4" type="ORF">NO1_0125</name>
</gene>
<evidence type="ECO:0000256" key="1">
    <source>
        <dbReference type="SAM" id="Phobius"/>
    </source>
</evidence>
<evidence type="ECO:0000313" key="5">
    <source>
        <dbReference type="Proteomes" id="UP000269352"/>
    </source>
</evidence>
<dbReference type="SUPFAM" id="SSF101307">
    <property type="entry name" value="YutG-like"/>
    <property type="match status" value="1"/>
</dbReference>
<name>A0A388TAB8_TERA1</name>
<reference evidence="4 5" key="1">
    <citation type="journal article" date="2019" name="ISME J.">
        <title>Genome analyses of uncultured TG2/ZB3 bacteria in 'Margulisbacteria' specifically attached to ectosymbiotic spirochetes of protists in the termite gut.</title>
        <authorList>
            <person name="Utami Y.D."/>
            <person name="Kuwahara H."/>
            <person name="Igai K."/>
            <person name="Murakami T."/>
            <person name="Sugaya K."/>
            <person name="Morikawa T."/>
            <person name="Nagura Y."/>
            <person name="Yuki M."/>
            <person name="Deevong P."/>
            <person name="Inoue T."/>
            <person name="Kihara K."/>
            <person name="Lo N."/>
            <person name="Yamada A."/>
            <person name="Ohkuma M."/>
            <person name="Hongoh Y."/>
        </authorList>
    </citation>
    <scope>NUCLEOTIDE SEQUENCE [LARGE SCALE GENOMIC DNA]</scope>
    <source>
        <strain evidence="4">NkOx7-01</strain>
    </source>
</reference>
<feature type="domain" description="Glycosyl transferase family 28 C-terminal" evidence="2">
    <location>
        <begin position="273"/>
        <end position="323"/>
    </location>
</feature>
<proteinExistence type="predicted"/>
<feature type="domain" description="YutG/PgpA" evidence="3">
    <location>
        <begin position="394"/>
        <end position="571"/>
    </location>
</feature>
<accession>A0A388TAB8</accession>
<dbReference type="AlphaFoldDB" id="A0A388TAB8"/>
<dbReference type="Proteomes" id="UP000269352">
    <property type="component" value="Unassembled WGS sequence"/>
</dbReference>
<feature type="transmembrane region" description="Helical" evidence="1">
    <location>
        <begin position="558"/>
        <end position="582"/>
    </location>
</feature>
<feature type="transmembrane region" description="Helical" evidence="1">
    <location>
        <begin position="432"/>
        <end position="451"/>
    </location>
</feature>
<evidence type="ECO:0000259" key="2">
    <source>
        <dbReference type="Pfam" id="PF04101"/>
    </source>
</evidence>
<dbReference type="EMBL" id="BGZN01000001">
    <property type="protein sequence ID" value="GBR72619.1"/>
    <property type="molecule type" value="Genomic_DNA"/>
</dbReference>
<keyword evidence="1" id="KW-0812">Transmembrane</keyword>
<dbReference type="Gene3D" id="3.40.50.2000">
    <property type="entry name" value="Glycogen Phosphorylase B"/>
    <property type="match status" value="1"/>
</dbReference>
<keyword evidence="4" id="KW-0808">Transferase</keyword>
<dbReference type="Pfam" id="PF04101">
    <property type="entry name" value="Glyco_tran_28_C"/>
    <property type="match status" value="1"/>
</dbReference>
<dbReference type="GO" id="GO:0008962">
    <property type="term" value="F:phosphatidylglycerophosphatase activity"/>
    <property type="evidence" value="ECO:0007669"/>
    <property type="project" value="InterPro"/>
</dbReference>
<organism evidence="4 5">
    <name type="scientific">Termititenax aidoneus</name>
    <dbReference type="NCBI Taxonomy" id="2218524"/>
    <lineage>
        <taxon>Bacteria</taxon>
        <taxon>Bacillati</taxon>
        <taxon>Candidatus Margulisiibacteriota</taxon>
        <taxon>Candidatus Termititenacia</taxon>
        <taxon>Candidatus Termititenacales</taxon>
        <taxon>Candidatus Termititenacaceae</taxon>
        <taxon>Candidatus Termititenax</taxon>
    </lineage>
</organism>
<dbReference type="PANTHER" id="PTHR36305:SF1">
    <property type="entry name" value="PHOSPHATIDYLGLYCEROPHOSPHATASE A"/>
    <property type="match status" value="1"/>
</dbReference>
<dbReference type="InterPro" id="IPR026037">
    <property type="entry name" value="PgpA"/>
</dbReference>
<dbReference type="InterPro" id="IPR007235">
    <property type="entry name" value="Glyco_trans_28_C"/>
</dbReference>
<keyword evidence="1" id="KW-0472">Membrane</keyword>
<dbReference type="CDD" id="cd06971">
    <property type="entry name" value="PgpA"/>
    <property type="match status" value="1"/>
</dbReference>
<feature type="transmembrane region" description="Helical" evidence="1">
    <location>
        <begin position="408"/>
        <end position="425"/>
    </location>
</feature>
<feature type="transmembrane region" description="Helical" evidence="1">
    <location>
        <begin position="479"/>
        <end position="502"/>
    </location>
</feature>
<feature type="transmembrane region" description="Helical" evidence="1">
    <location>
        <begin position="386"/>
        <end position="402"/>
    </location>
</feature>
<dbReference type="GO" id="GO:0006629">
    <property type="term" value="P:lipid metabolic process"/>
    <property type="evidence" value="ECO:0007669"/>
    <property type="project" value="InterPro"/>
</dbReference>
<keyword evidence="5" id="KW-1185">Reference proteome</keyword>
<dbReference type="InterPro" id="IPR036681">
    <property type="entry name" value="PgpA-like_sf"/>
</dbReference>
<evidence type="ECO:0000313" key="4">
    <source>
        <dbReference type="EMBL" id="GBR72619.1"/>
    </source>
</evidence>
<sequence length="583" mass="66542">MPKKTAKPVKKIVFAFNSYGLGHATRTLPLVQAAIENGYQTYIIACGRSLAFLRQELGKSVARYFELRDYSFNRVFRKKGFSSRRFLLNSPLFVKEVLDEHKAFLKLHAKYKFDLVFSDSRMGIYLPDRPSYFLSNQLKQSTARATWFGEIFTENYMRSVKKHFTKFIVPDTEKNSISGLLTHNFWFLKKKDVEYIGILSMLRKRRTKRKLDYFISISGPEPQRTVFEEKIMAALDTLQGHKTVITLGTPEKAGYHRKIGTVEIFGILNRKQQEEMMNAAALVVTRSGYSTVMDLAELGKKALLIPTDGQPEQEYLARYHKLLGHNHVARLKKLDLRRDLELAKQFPGYKPQHKTADSVKKFLALINQKPRPVEKISFFKKALGKIYVKIINFLATAGYVGYLPKAPGTWGSLLAVLIYIGAVNVPEFKGFFWFYHWFLAALFPVSIWVSGEYDRLHQKQDAAEIVIDEVAGQSLTFLLALWLSSFFVGWMVNFVLFIPNLVFLGMLASPAKTILLTMGSSVTVLGLALFRFFDIVKPLGIRQIQRLPRGWGVVLDDALAGIYTALVLTGLFLFMVWGLNFLA</sequence>
<evidence type="ECO:0000259" key="3">
    <source>
        <dbReference type="Pfam" id="PF04608"/>
    </source>
</evidence>
<dbReference type="PANTHER" id="PTHR36305">
    <property type="entry name" value="PHOSPHATIDYLGLYCEROPHOSPHATASE A"/>
    <property type="match status" value="1"/>
</dbReference>
<comment type="caution">
    <text evidence="4">The sequence shown here is derived from an EMBL/GenBank/DDBJ whole genome shotgun (WGS) entry which is preliminary data.</text>
</comment>